<comment type="caution">
    <text evidence="1">The sequence shown here is derived from an EMBL/GenBank/DDBJ whole genome shotgun (WGS) entry which is preliminary data.</text>
</comment>
<dbReference type="EMBL" id="BLXT01000592">
    <property type="protein sequence ID" value="GFN78658.1"/>
    <property type="molecule type" value="Genomic_DNA"/>
</dbReference>
<reference evidence="1 2" key="1">
    <citation type="journal article" date="2021" name="Elife">
        <title>Chloroplast acquisition without the gene transfer in kleptoplastic sea slugs, Plakobranchus ocellatus.</title>
        <authorList>
            <person name="Maeda T."/>
            <person name="Takahashi S."/>
            <person name="Yoshida T."/>
            <person name="Shimamura S."/>
            <person name="Takaki Y."/>
            <person name="Nagai Y."/>
            <person name="Toyoda A."/>
            <person name="Suzuki Y."/>
            <person name="Arimoto A."/>
            <person name="Ishii H."/>
            <person name="Satoh N."/>
            <person name="Nishiyama T."/>
            <person name="Hasebe M."/>
            <person name="Maruyama T."/>
            <person name="Minagawa J."/>
            <person name="Obokata J."/>
            <person name="Shigenobu S."/>
        </authorList>
    </citation>
    <scope>NUCLEOTIDE SEQUENCE [LARGE SCALE GENOMIC DNA]</scope>
</reference>
<proteinExistence type="predicted"/>
<name>A0AAV3Y6V4_9GAST</name>
<dbReference type="AlphaFoldDB" id="A0AAV3Y6V4"/>
<evidence type="ECO:0000313" key="1">
    <source>
        <dbReference type="EMBL" id="GFN78658.1"/>
    </source>
</evidence>
<sequence>MAIVGTLALFNKADTGPYWNLMNSSLPYGSFPSYVTKLQSALIKPCKGEKKLCDYSESDALPVMLLRVHKLRPSGEQKGISSHRQKKL</sequence>
<accession>A0AAV3Y6V4</accession>
<evidence type="ECO:0000313" key="2">
    <source>
        <dbReference type="Proteomes" id="UP000735302"/>
    </source>
</evidence>
<gene>
    <name evidence="1" type="ORF">PoB_000516400</name>
</gene>
<dbReference type="Proteomes" id="UP000735302">
    <property type="component" value="Unassembled WGS sequence"/>
</dbReference>
<organism evidence="1 2">
    <name type="scientific">Plakobranchus ocellatus</name>
    <dbReference type="NCBI Taxonomy" id="259542"/>
    <lineage>
        <taxon>Eukaryota</taxon>
        <taxon>Metazoa</taxon>
        <taxon>Spiralia</taxon>
        <taxon>Lophotrochozoa</taxon>
        <taxon>Mollusca</taxon>
        <taxon>Gastropoda</taxon>
        <taxon>Heterobranchia</taxon>
        <taxon>Euthyneura</taxon>
        <taxon>Panpulmonata</taxon>
        <taxon>Sacoglossa</taxon>
        <taxon>Placobranchoidea</taxon>
        <taxon>Plakobranchidae</taxon>
        <taxon>Plakobranchus</taxon>
    </lineage>
</organism>
<keyword evidence="2" id="KW-1185">Reference proteome</keyword>
<protein>
    <submittedName>
        <fullName evidence="1">Uncharacterized protein</fullName>
    </submittedName>
</protein>